<evidence type="ECO:0000313" key="2">
    <source>
        <dbReference type="Proteomes" id="UP000190816"/>
    </source>
</evidence>
<evidence type="ECO:0000313" key="1">
    <source>
        <dbReference type="EMBL" id="OPB80284.1"/>
    </source>
</evidence>
<dbReference type="EMBL" id="MAIC01000003">
    <property type="protein sequence ID" value="OPB80284.1"/>
    <property type="molecule type" value="Genomic_DNA"/>
</dbReference>
<gene>
    <name evidence="1" type="ORF">BAY32_14740</name>
</gene>
<accession>A0AAJ3NFJ8</accession>
<proteinExistence type="predicted"/>
<dbReference type="KEGG" id="ego:BBD34_00990"/>
<dbReference type="RefSeq" id="WP_162274766.1">
    <property type="nucleotide sequence ID" value="NZ_CP016377.1"/>
</dbReference>
<comment type="caution">
    <text evidence="1">The sequence shown here is derived from an EMBL/GenBank/DDBJ whole genome shotgun (WGS) entry which is preliminary data.</text>
</comment>
<organism evidence="1 2">
    <name type="scientific">Elizabethkingia ursingii</name>
    <dbReference type="NCBI Taxonomy" id="1756150"/>
    <lineage>
        <taxon>Bacteria</taxon>
        <taxon>Pseudomonadati</taxon>
        <taxon>Bacteroidota</taxon>
        <taxon>Flavobacteriia</taxon>
        <taxon>Flavobacteriales</taxon>
        <taxon>Weeksellaceae</taxon>
        <taxon>Elizabethkingia</taxon>
    </lineage>
</organism>
<sequence>MAYYRIYLTFNVAFLLFYLFKYQSQEHLSNSDLELFSLLADAQAVDYENKRMMKKKKKERKL</sequence>
<reference evidence="1 2" key="1">
    <citation type="submission" date="2016-06" db="EMBL/GenBank/DDBJ databases">
        <authorList>
            <person name="Nicholson A.C."/>
        </authorList>
    </citation>
    <scope>NUCLEOTIDE SEQUENCE [LARGE SCALE GENOMIC DNA]</scope>
    <source>
        <strain evidence="1 2">G4123</strain>
    </source>
</reference>
<name>A0AAJ3NFJ8_9FLAO</name>
<dbReference type="AlphaFoldDB" id="A0AAJ3NFJ8"/>
<protein>
    <submittedName>
        <fullName evidence="1">Uncharacterized protein</fullName>
    </submittedName>
</protein>
<dbReference type="Proteomes" id="UP000190816">
    <property type="component" value="Unassembled WGS sequence"/>
</dbReference>